<evidence type="ECO:0000313" key="7">
    <source>
        <dbReference type="Proteomes" id="UP000515511"/>
    </source>
</evidence>
<evidence type="ECO:0000313" key="6">
    <source>
        <dbReference type="EMBL" id="QNE37917.1"/>
    </source>
</evidence>
<comment type="similarity">
    <text evidence="1">Belongs to the GSP E family.</text>
</comment>
<geneLocation type="plasmid" evidence="6 7">
    <name>unnamed1</name>
</geneLocation>
<proteinExistence type="inferred from homology"/>
<keyword evidence="3" id="KW-0067">ATP-binding</keyword>
<name>A0A7G6YHF2_9MICO</name>
<dbReference type="PANTHER" id="PTHR30258:SF2">
    <property type="entry name" value="COMG OPERON PROTEIN 1"/>
    <property type="match status" value="1"/>
</dbReference>
<dbReference type="PROSITE" id="PS00662">
    <property type="entry name" value="T2SP_E"/>
    <property type="match status" value="1"/>
</dbReference>
<sequence length="391" mass="42497">MTLTYPSTTSVASLDAETAPSAEPGTFADVANKIGTGEIADWKHGALVALARAGASDVHMVIDSVTKSLRIYTKFERERHDLVEYGPDEARTIFNAVKAHARLGSQHQASEPADGRIMLPVDGYNYRARAVRFLLVDDGEKVVLRLPQLGRARPLVEFGLTDENSRALGRMLTRRSGIVFAAGPTNEGKSSLLRAIVMELRREFGTIMSIEDPVEQLIDGVEQIEVNETNGAQAGYAAILEKIVRADPDLLIIGEVRDRDTARLAAQLADMGKLVLSTIHATDGVAALRRFVKLAEAEPLSMLDGVRGVVSQRLVRTLARTGENRYAGMRSVHEILTKTDDFIDAMIEGRSSTQLHAIADANSTRFSTNLDALIAAGITDRAEAIRILGQE</sequence>
<dbReference type="AlphaFoldDB" id="A0A7G6YHF2"/>
<dbReference type="GO" id="GO:0016887">
    <property type="term" value="F:ATP hydrolysis activity"/>
    <property type="evidence" value="ECO:0007669"/>
    <property type="project" value="TreeGrafter"/>
</dbReference>
<dbReference type="PANTHER" id="PTHR30258">
    <property type="entry name" value="TYPE II SECRETION SYSTEM PROTEIN GSPE-RELATED"/>
    <property type="match status" value="1"/>
</dbReference>
<evidence type="ECO:0000256" key="4">
    <source>
        <dbReference type="SAM" id="MobiDB-lite"/>
    </source>
</evidence>
<dbReference type="GO" id="GO:0005524">
    <property type="term" value="F:ATP binding"/>
    <property type="evidence" value="ECO:0007669"/>
    <property type="project" value="UniProtKB-KW"/>
</dbReference>
<evidence type="ECO:0000256" key="2">
    <source>
        <dbReference type="ARBA" id="ARBA00022741"/>
    </source>
</evidence>
<organism evidence="6 7">
    <name type="scientific">Leifsonia shinshuensis</name>
    <dbReference type="NCBI Taxonomy" id="150026"/>
    <lineage>
        <taxon>Bacteria</taxon>
        <taxon>Bacillati</taxon>
        <taxon>Actinomycetota</taxon>
        <taxon>Actinomycetes</taxon>
        <taxon>Micrococcales</taxon>
        <taxon>Microbacteriaceae</taxon>
        <taxon>Leifsonia</taxon>
    </lineage>
</organism>
<evidence type="ECO:0000259" key="5">
    <source>
        <dbReference type="PROSITE" id="PS00662"/>
    </source>
</evidence>
<dbReference type="InterPro" id="IPR001482">
    <property type="entry name" value="T2SS/T4SS_dom"/>
</dbReference>
<feature type="compositionally biased region" description="Polar residues" evidence="4">
    <location>
        <begin position="1"/>
        <end position="12"/>
    </location>
</feature>
<dbReference type="EMBL" id="CP043642">
    <property type="protein sequence ID" value="QNE37917.1"/>
    <property type="molecule type" value="Genomic_DNA"/>
</dbReference>
<keyword evidence="6" id="KW-0614">Plasmid</keyword>
<protein>
    <recommendedName>
        <fullName evidence="5">Bacterial type II secretion system protein E domain-containing protein</fullName>
    </recommendedName>
</protein>
<evidence type="ECO:0000256" key="1">
    <source>
        <dbReference type="ARBA" id="ARBA00006611"/>
    </source>
</evidence>
<dbReference type="Proteomes" id="UP000515511">
    <property type="component" value="Plasmid unnamed1"/>
</dbReference>
<dbReference type="SUPFAM" id="SSF52540">
    <property type="entry name" value="P-loop containing nucleoside triphosphate hydrolases"/>
    <property type="match status" value="1"/>
</dbReference>
<reference evidence="7" key="1">
    <citation type="submission" date="2019-09" db="EMBL/GenBank/DDBJ databases">
        <title>Antimicrobial potential of Antarctic Bacteria.</title>
        <authorList>
            <person name="Benaud N."/>
            <person name="Edwards R.J."/>
            <person name="Ferrari B.C."/>
        </authorList>
    </citation>
    <scope>NUCLEOTIDE SEQUENCE [LARGE SCALE GENOMIC DNA]</scope>
    <source>
        <strain evidence="7">INR9</strain>
        <plasmid evidence="7">unnamed1</plasmid>
    </source>
</reference>
<feature type="domain" description="Bacterial type II secretion system protein E" evidence="5">
    <location>
        <begin position="244"/>
        <end position="258"/>
    </location>
</feature>
<accession>A0A7G6YHF2</accession>
<dbReference type="RefSeq" id="WP_185279190.1">
    <property type="nucleotide sequence ID" value="NZ_CP043642.1"/>
</dbReference>
<feature type="region of interest" description="Disordered" evidence="4">
    <location>
        <begin position="1"/>
        <end position="22"/>
    </location>
</feature>
<gene>
    <name evidence="6" type="ORF">F1C12_21785</name>
</gene>
<keyword evidence="2" id="KW-0547">Nucleotide-binding</keyword>
<dbReference type="KEGG" id="lse:F1C12_21785"/>
<dbReference type="Gene3D" id="3.30.450.90">
    <property type="match status" value="1"/>
</dbReference>
<dbReference type="GO" id="GO:0005886">
    <property type="term" value="C:plasma membrane"/>
    <property type="evidence" value="ECO:0007669"/>
    <property type="project" value="TreeGrafter"/>
</dbReference>
<evidence type="ECO:0000256" key="3">
    <source>
        <dbReference type="ARBA" id="ARBA00022840"/>
    </source>
</evidence>
<dbReference type="Pfam" id="PF00437">
    <property type="entry name" value="T2SSE"/>
    <property type="match status" value="1"/>
</dbReference>
<dbReference type="InterPro" id="IPR027417">
    <property type="entry name" value="P-loop_NTPase"/>
</dbReference>
<dbReference type="Gene3D" id="3.40.50.300">
    <property type="entry name" value="P-loop containing nucleotide triphosphate hydrolases"/>
    <property type="match status" value="1"/>
</dbReference>